<evidence type="ECO:0000256" key="9">
    <source>
        <dbReference type="PIRSR" id="PIRSR606689-1"/>
    </source>
</evidence>
<comment type="subcellular location">
    <subcellularLocation>
        <location evidence="1">Golgi apparatus</location>
    </subcellularLocation>
</comment>
<keyword evidence="5" id="KW-0813">Transport</keyword>
<keyword evidence="6" id="KW-0333">Golgi apparatus</keyword>
<dbReference type="InterPro" id="IPR006689">
    <property type="entry name" value="Small_GTPase_ARF/SAR"/>
</dbReference>
<dbReference type="GO" id="GO:0003924">
    <property type="term" value="F:GTPase activity"/>
    <property type="evidence" value="ECO:0007669"/>
    <property type="project" value="InterPro"/>
</dbReference>
<dbReference type="InterPro" id="IPR005225">
    <property type="entry name" value="Small_GTP-bd"/>
</dbReference>
<feature type="binding site" evidence="10">
    <location>
        <position position="32"/>
    </location>
    <ligand>
        <name>Mg(2+)</name>
        <dbReference type="ChEBI" id="CHEBI:18420"/>
    </ligand>
</feature>
<organism evidence="12">
    <name type="scientific">Paramoeba aestuarina</name>
    <dbReference type="NCBI Taxonomy" id="180227"/>
    <lineage>
        <taxon>Eukaryota</taxon>
        <taxon>Amoebozoa</taxon>
        <taxon>Discosea</taxon>
        <taxon>Flabellinia</taxon>
        <taxon>Dactylopodida</taxon>
        <taxon>Paramoebidae</taxon>
        <taxon>Paramoeba</taxon>
    </lineage>
</organism>
<dbReference type="InterPro" id="IPR027417">
    <property type="entry name" value="P-loop_NTPase"/>
</dbReference>
<feature type="binding site" evidence="9">
    <location>
        <begin position="128"/>
        <end position="131"/>
    </location>
    <ligand>
        <name>GTP</name>
        <dbReference type="ChEBI" id="CHEBI:37565"/>
    </ligand>
</feature>
<feature type="binding site" evidence="10">
    <location>
        <position position="50"/>
    </location>
    <ligand>
        <name>Mg(2+)</name>
        <dbReference type="ChEBI" id="CHEBI:18420"/>
    </ligand>
</feature>
<evidence type="ECO:0000256" key="1">
    <source>
        <dbReference type="ARBA" id="ARBA00004555"/>
    </source>
</evidence>
<keyword evidence="10" id="KW-0479">Metal-binding</keyword>
<evidence type="ECO:0000313" key="12">
    <source>
        <dbReference type="EMBL" id="CAE2302509.1"/>
    </source>
</evidence>
<comment type="similarity">
    <text evidence="2 11">Belongs to the small GTPase superfamily. Arf family.</text>
</comment>
<evidence type="ECO:0000256" key="2">
    <source>
        <dbReference type="ARBA" id="ARBA00010290"/>
    </source>
</evidence>
<dbReference type="GO" id="GO:0015031">
    <property type="term" value="P:protein transport"/>
    <property type="evidence" value="ECO:0007669"/>
    <property type="project" value="UniProtKB-KW"/>
</dbReference>
<proteinExistence type="inferred from homology"/>
<dbReference type="PRINTS" id="PR00328">
    <property type="entry name" value="SAR1GTPBP"/>
</dbReference>
<evidence type="ECO:0000256" key="3">
    <source>
        <dbReference type="ARBA" id="ARBA00022741"/>
    </source>
</evidence>
<feature type="binding site" evidence="9">
    <location>
        <begin position="25"/>
        <end position="32"/>
    </location>
    <ligand>
        <name>GTP</name>
        <dbReference type="ChEBI" id="CHEBI:37565"/>
    </ligand>
</feature>
<dbReference type="FunFam" id="3.40.50.300:FF:000412">
    <property type="entry name" value="ADP-ribosylation factor 1"/>
    <property type="match status" value="1"/>
</dbReference>
<keyword evidence="7 9" id="KW-0342">GTP-binding</keyword>
<name>A0A7S4NQ02_9EUKA</name>
<sequence>MGNCLSVFGWTYINFREPHRILSLGLDGSGSTSLLMKLNNDQLANCNVPTIGFNVETICHKDAQMMIWDVGGMKSIRPYWRCYFQDTKGVIFSVDSAERKRIKESKMEFDQLVEADELQDSCFLVLANKQDLPNAMSPEEIIEEMGLHEIKHVNWEVFPVCAITGEGLEEGMDWLVAYVHNKEVKNAKGTGMLVKPAKR</sequence>
<evidence type="ECO:0000256" key="8">
    <source>
        <dbReference type="ARBA" id="ARBA00059050"/>
    </source>
</evidence>
<keyword evidence="10" id="KW-0460">Magnesium</keyword>
<dbReference type="EMBL" id="HBKR01015046">
    <property type="protein sequence ID" value="CAE2302509.1"/>
    <property type="molecule type" value="Transcribed_RNA"/>
</dbReference>
<dbReference type="SMART" id="SM00178">
    <property type="entry name" value="SAR"/>
    <property type="match status" value="1"/>
</dbReference>
<accession>A0A7S4NQ02</accession>
<reference evidence="12" key="1">
    <citation type="submission" date="2021-01" db="EMBL/GenBank/DDBJ databases">
        <authorList>
            <person name="Corre E."/>
            <person name="Pelletier E."/>
            <person name="Niang G."/>
            <person name="Scheremetjew M."/>
            <person name="Finn R."/>
            <person name="Kale V."/>
            <person name="Holt S."/>
            <person name="Cochrane G."/>
            <person name="Meng A."/>
            <person name="Brown T."/>
            <person name="Cohen L."/>
        </authorList>
    </citation>
    <scope>NUCLEOTIDE SEQUENCE</scope>
    <source>
        <strain evidence="12">SoJaBio B1-5/56/2</strain>
    </source>
</reference>
<evidence type="ECO:0000256" key="4">
    <source>
        <dbReference type="ARBA" id="ARBA00022892"/>
    </source>
</evidence>
<keyword evidence="3 9" id="KW-0547">Nucleotide-binding</keyword>
<comment type="function">
    <text evidence="8">GTP-binding protein that may be involved in protein trafficking. May modulate vesicle budding and uncoating within the Golgi apparatus.</text>
</comment>
<evidence type="ECO:0000256" key="7">
    <source>
        <dbReference type="ARBA" id="ARBA00023134"/>
    </source>
</evidence>
<dbReference type="Gene3D" id="3.40.50.300">
    <property type="entry name" value="P-loop containing nucleotide triphosphate hydrolases"/>
    <property type="match status" value="1"/>
</dbReference>
<dbReference type="CDD" id="cd00878">
    <property type="entry name" value="Arf_Arl"/>
    <property type="match status" value="1"/>
</dbReference>
<evidence type="ECO:0000256" key="5">
    <source>
        <dbReference type="ARBA" id="ARBA00022927"/>
    </source>
</evidence>
<dbReference type="GO" id="GO:0005794">
    <property type="term" value="C:Golgi apparatus"/>
    <property type="evidence" value="ECO:0007669"/>
    <property type="project" value="UniProtKB-SubCell"/>
</dbReference>
<dbReference type="PANTHER" id="PTHR11711">
    <property type="entry name" value="ADP RIBOSYLATION FACTOR-RELATED"/>
    <property type="match status" value="1"/>
</dbReference>
<dbReference type="GO" id="GO:0030010">
    <property type="term" value="P:establishment of cell polarity"/>
    <property type="evidence" value="ECO:0007669"/>
    <property type="project" value="UniProtKB-ARBA"/>
</dbReference>
<dbReference type="AlphaFoldDB" id="A0A7S4NQ02"/>
<dbReference type="NCBIfam" id="TIGR00231">
    <property type="entry name" value="small_GTP"/>
    <property type="match status" value="1"/>
</dbReference>
<dbReference type="GO" id="GO:0046872">
    <property type="term" value="F:metal ion binding"/>
    <property type="evidence" value="ECO:0007669"/>
    <property type="project" value="UniProtKB-KW"/>
</dbReference>
<evidence type="ECO:0000256" key="10">
    <source>
        <dbReference type="PIRSR" id="PIRSR606689-2"/>
    </source>
</evidence>
<keyword evidence="4" id="KW-0931">ER-Golgi transport</keyword>
<dbReference type="GO" id="GO:0005525">
    <property type="term" value="F:GTP binding"/>
    <property type="evidence" value="ECO:0007669"/>
    <property type="project" value="UniProtKB-KW"/>
</dbReference>
<gene>
    <name evidence="12" type="ORF">NAES01612_LOCUS9957</name>
</gene>
<dbReference type="InterPro" id="IPR024156">
    <property type="entry name" value="Small_GTPase_ARF"/>
</dbReference>
<dbReference type="Pfam" id="PF00025">
    <property type="entry name" value="Arf"/>
    <property type="match status" value="1"/>
</dbReference>
<dbReference type="PROSITE" id="PS51417">
    <property type="entry name" value="ARF"/>
    <property type="match status" value="1"/>
</dbReference>
<evidence type="ECO:0000256" key="6">
    <source>
        <dbReference type="ARBA" id="ARBA00023034"/>
    </source>
</evidence>
<evidence type="ECO:0000256" key="11">
    <source>
        <dbReference type="RuleBase" id="RU003925"/>
    </source>
</evidence>
<dbReference type="SUPFAM" id="SSF52540">
    <property type="entry name" value="P-loop containing nucleoside triphosphate hydrolases"/>
    <property type="match status" value="1"/>
</dbReference>
<dbReference type="SMART" id="SM00177">
    <property type="entry name" value="ARF"/>
    <property type="match status" value="1"/>
</dbReference>
<keyword evidence="5" id="KW-0653">Protein transport</keyword>
<dbReference type="GO" id="GO:0016192">
    <property type="term" value="P:vesicle-mediated transport"/>
    <property type="evidence" value="ECO:0007669"/>
    <property type="project" value="UniProtKB-KW"/>
</dbReference>
<protein>
    <submittedName>
        <fullName evidence="12">Uncharacterized protein</fullName>
    </submittedName>
</protein>
<feature type="binding site" evidence="9">
    <location>
        <position position="72"/>
    </location>
    <ligand>
        <name>GTP</name>
        <dbReference type="ChEBI" id="CHEBI:37565"/>
    </ligand>
</feature>